<feature type="domain" description="TtsA-like Glycoside hydrolase family 108" evidence="1">
    <location>
        <begin position="19"/>
        <end position="105"/>
    </location>
</feature>
<dbReference type="Gene3D" id="1.20.141.10">
    <property type="entry name" value="Chitosanase, subunit A, domain 1"/>
    <property type="match status" value="1"/>
</dbReference>
<dbReference type="InterPro" id="IPR008565">
    <property type="entry name" value="TtsA-like_GH18_dom"/>
</dbReference>
<organism evidence="2 3">
    <name type="scientific">Roseisolibacter agri</name>
    <dbReference type="NCBI Taxonomy" id="2014610"/>
    <lineage>
        <taxon>Bacteria</taxon>
        <taxon>Pseudomonadati</taxon>
        <taxon>Gemmatimonadota</taxon>
        <taxon>Gemmatimonadia</taxon>
        <taxon>Gemmatimonadales</taxon>
        <taxon>Gemmatimonadaceae</taxon>
        <taxon>Roseisolibacter</taxon>
    </lineage>
</organism>
<reference evidence="2" key="1">
    <citation type="submission" date="2022-08" db="EMBL/GenBank/DDBJ databases">
        <title>Draft genome sequencing of Roseisolibacter agri AW1220.</title>
        <authorList>
            <person name="Tobiishi Y."/>
            <person name="Tonouchi A."/>
        </authorList>
    </citation>
    <scope>NUCLEOTIDE SEQUENCE</scope>
    <source>
        <strain evidence="2">AW1220</strain>
    </source>
</reference>
<dbReference type="RefSeq" id="WP_284349495.1">
    <property type="nucleotide sequence ID" value="NZ_BRXS01000002.1"/>
</dbReference>
<comment type="caution">
    <text evidence="2">The sequence shown here is derived from an EMBL/GenBank/DDBJ whole genome shotgun (WGS) entry which is preliminary data.</text>
</comment>
<dbReference type="EMBL" id="BRXS01000002">
    <property type="protein sequence ID" value="GLC25054.1"/>
    <property type="molecule type" value="Genomic_DNA"/>
</dbReference>
<dbReference type="Proteomes" id="UP001161325">
    <property type="component" value="Unassembled WGS sequence"/>
</dbReference>
<gene>
    <name evidence="2" type="ORF">rosag_15670</name>
</gene>
<evidence type="ECO:0000313" key="2">
    <source>
        <dbReference type="EMBL" id="GLC25054.1"/>
    </source>
</evidence>
<dbReference type="AlphaFoldDB" id="A0AA37Q1X0"/>
<dbReference type="Pfam" id="PF05838">
    <property type="entry name" value="Glyco_hydro_108"/>
    <property type="match status" value="1"/>
</dbReference>
<sequence length="226" mass="24669">MSLISAAAMTAAFDAAVSVVFGHEGGFALHADDPGGATKFGITQATLAAWRKRPVTVDDVRSLSRLEAKRIYRARYWRGTGAELCAEFGRPRLALQQLDWAVNGGPKARWYLQAALNAVADVGARPLVVDGIHGPATRAALQALDEPDELAACDAYGRYRWAHHRIRAAVGTAADVALLDEARIPQRLRPRPNPDVRRWLDVWGNRLHENAIACGLSPFPLKPYDS</sequence>
<protein>
    <recommendedName>
        <fullName evidence="1">TtsA-like Glycoside hydrolase family 108 domain-containing protein</fullName>
    </recommendedName>
</protein>
<name>A0AA37Q1X0_9BACT</name>
<dbReference type="CDD" id="cd13926">
    <property type="entry name" value="N-acetylmuramidase_GH108"/>
    <property type="match status" value="1"/>
</dbReference>
<evidence type="ECO:0000259" key="1">
    <source>
        <dbReference type="Pfam" id="PF05838"/>
    </source>
</evidence>
<dbReference type="InterPro" id="IPR023346">
    <property type="entry name" value="Lysozyme-like_dom_sf"/>
</dbReference>
<evidence type="ECO:0000313" key="3">
    <source>
        <dbReference type="Proteomes" id="UP001161325"/>
    </source>
</evidence>
<keyword evidence="3" id="KW-1185">Reference proteome</keyword>
<accession>A0AA37Q1X0</accession>
<dbReference type="SUPFAM" id="SSF53955">
    <property type="entry name" value="Lysozyme-like"/>
    <property type="match status" value="1"/>
</dbReference>
<proteinExistence type="predicted"/>